<feature type="compositionally biased region" description="Low complexity" evidence="1">
    <location>
        <begin position="120"/>
        <end position="132"/>
    </location>
</feature>
<sequence>MGDELKHLTALADGLNVDEDEIWDSNEETAQKKWKKEVGWSMEIIAKEKGCTVVGLSFEEKVCGCFGHEKNDCGRDVAKVKHEMGDMVLLYGNWLKEDNRLSSCFNLLKLTSMPSSWWTQEENNSLSEQSSNGDWRSGKNQRCMEGTEMEKVHGGEQLAGSGVSAEKVANVEMEKGFLSCFTMDEGEVFQLGWNEKTKEKYRNRSGRKKVSLEESLRLISKQYMESSSQGNLTVPALVKNGGLGNSKTFKTLHSRVAELKPTLNFISKSKLSNSQADSVARNLTFEKYFKVDRIGLSGGLLLLWDKSLKLIEGEFNEILMAKEKQGGREKSFKAMDEFKKALEDCDLGDLTADIDTYTWLWWCSDHKAMILDTEDMSNSNKIRKMWRSHFHFEDAWCDEEDCSTIIE</sequence>
<accession>A0A7J6E9H8</accession>
<reference evidence="2 3" key="1">
    <citation type="journal article" date="2020" name="bioRxiv">
        <title>Sequence and annotation of 42 cannabis genomes reveals extensive copy number variation in cannabinoid synthesis and pathogen resistance genes.</title>
        <authorList>
            <person name="Mckernan K.J."/>
            <person name="Helbert Y."/>
            <person name="Kane L.T."/>
            <person name="Ebling H."/>
            <person name="Zhang L."/>
            <person name="Liu B."/>
            <person name="Eaton Z."/>
            <person name="Mclaughlin S."/>
            <person name="Kingan S."/>
            <person name="Baybayan P."/>
            <person name="Concepcion G."/>
            <person name="Jordan M."/>
            <person name="Riva A."/>
            <person name="Barbazuk W."/>
            <person name="Harkins T."/>
        </authorList>
    </citation>
    <scope>NUCLEOTIDE SEQUENCE [LARGE SCALE GENOMIC DNA]</scope>
    <source>
        <strain evidence="3">cv. Jamaican Lion 4</strain>
        <tissue evidence="2">Leaf</tissue>
    </source>
</reference>
<dbReference type="EMBL" id="JAATIQ010000463">
    <property type="protein sequence ID" value="KAF4355006.1"/>
    <property type="molecule type" value="Genomic_DNA"/>
</dbReference>
<protein>
    <submittedName>
        <fullName evidence="2">Uncharacterized protein</fullName>
    </submittedName>
</protein>
<evidence type="ECO:0000313" key="3">
    <source>
        <dbReference type="Proteomes" id="UP000583929"/>
    </source>
</evidence>
<dbReference type="AlphaFoldDB" id="A0A7J6E9H8"/>
<comment type="caution">
    <text evidence="2">The sequence shown here is derived from an EMBL/GenBank/DDBJ whole genome shotgun (WGS) entry which is preliminary data.</text>
</comment>
<evidence type="ECO:0000313" key="2">
    <source>
        <dbReference type="EMBL" id="KAF4355006.1"/>
    </source>
</evidence>
<organism evidence="2 3">
    <name type="scientific">Cannabis sativa</name>
    <name type="common">Hemp</name>
    <name type="synonym">Marijuana</name>
    <dbReference type="NCBI Taxonomy" id="3483"/>
    <lineage>
        <taxon>Eukaryota</taxon>
        <taxon>Viridiplantae</taxon>
        <taxon>Streptophyta</taxon>
        <taxon>Embryophyta</taxon>
        <taxon>Tracheophyta</taxon>
        <taxon>Spermatophyta</taxon>
        <taxon>Magnoliopsida</taxon>
        <taxon>eudicotyledons</taxon>
        <taxon>Gunneridae</taxon>
        <taxon>Pentapetalae</taxon>
        <taxon>rosids</taxon>
        <taxon>fabids</taxon>
        <taxon>Rosales</taxon>
        <taxon>Cannabaceae</taxon>
        <taxon>Cannabis</taxon>
    </lineage>
</organism>
<gene>
    <name evidence="2" type="ORF">G4B88_008481</name>
</gene>
<evidence type="ECO:0000256" key="1">
    <source>
        <dbReference type="SAM" id="MobiDB-lite"/>
    </source>
</evidence>
<dbReference type="Proteomes" id="UP000583929">
    <property type="component" value="Unassembled WGS sequence"/>
</dbReference>
<proteinExistence type="predicted"/>
<name>A0A7J6E9H8_CANSA</name>
<keyword evidence="3" id="KW-1185">Reference proteome</keyword>
<feature type="region of interest" description="Disordered" evidence="1">
    <location>
        <begin position="119"/>
        <end position="140"/>
    </location>
</feature>